<dbReference type="EMBL" id="VKDB01000004">
    <property type="protein sequence ID" value="TSA86852.1"/>
    <property type="molecule type" value="Genomic_DNA"/>
</dbReference>
<dbReference type="InterPro" id="IPR034660">
    <property type="entry name" value="DinB/YfiT-like"/>
</dbReference>
<dbReference type="RefSeq" id="WP_143720075.1">
    <property type="nucleotide sequence ID" value="NZ_VKDB01000004.1"/>
</dbReference>
<keyword evidence="2" id="KW-1185">Reference proteome</keyword>
<organism evidence="1 2">
    <name type="scientific">Deinococcus detaillensis</name>
    <dbReference type="NCBI Taxonomy" id="2592048"/>
    <lineage>
        <taxon>Bacteria</taxon>
        <taxon>Thermotogati</taxon>
        <taxon>Deinococcota</taxon>
        <taxon>Deinococci</taxon>
        <taxon>Deinococcales</taxon>
        <taxon>Deinococcaceae</taxon>
        <taxon>Deinococcus</taxon>
    </lineage>
</organism>
<name>A0A553V347_9DEIO</name>
<dbReference type="Proteomes" id="UP000316092">
    <property type="component" value="Unassembled WGS sequence"/>
</dbReference>
<reference evidence="1 2" key="1">
    <citation type="submission" date="2019-07" db="EMBL/GenBank/DDBJ databases">
        <title>Deinococcus detaillus sp. nov., isolated from humus soil in Antarctica.</title>
        <authorList>
            <person name="Zhang K."/>
        </authorList>
    </citation>
    <scope>NUCLEOTIDE SEQUENCE [LARGE SCALE GENOMIC DNA]</scope>
    <source>
        <strain evidence="1 2">H1</strain>
    </source>
</reference>
<dbReference type="AlphaFoldDB" id="A0A553V347"/>
<comment type="caution">
    <text evidence="1">The sequence shown here is derived from an EMBL/GenBank/DDBJ whole genome shotgun (WGS) entry which is preliminary data.</text>
</comment>
<dbReference type="SUPFAM" id="SSF109854">
    <property type="entry name" value="DinB/YfiT-like putative metalloenzymes"/>
    <property type="match status" value="1"/>
</dbReference>
<evidence type="ECO:0000313" key="2">
    <source>
        <dbReference type="Proteomes" id="UP000316092"/>
    </source>
</evidence>
<accession>A0A553V347</accession>
<dbReference type="Gene3D" id="1.20.120.450">
    <property type="entry name" value="dinb family like domain"/>
    <property type="match status" value="1"/>
</dbReference>
<proteinExistence type="predicted"/>
<protein>
    <submittedName>
        <fullName evidence="1">DUF664 domain-containing protein</fullName>
    </submittedName>
</protein>
<sequence>MNILRGPPPDTLSAMLGHTEFASAEQITGHLQAKQAATHLPNMPHSIAEIVAHMTQNMQFNLKLIEGKDEKLLSEWPHFAEEELTEEVWSDLVRAFMAVLRQLRNYTEQPEVLEQLIYPATDTEPGWTVGYKLAVNIAVHNAYHLGQIVTLRQGLGAWPE</sequence>
<dbReference type="OrthoDB" id="73562at2"/>
<evidence type="ECO:0000313" key="1">
    <source>
        <dbReference type="EMBL" id="TSA86852.1"/>
    </source>
</evidence>
<gene>
    <name evidence="1" type="ORF">FNU79_06635</name>
</gene>